<proteinExistence type="predicted"/>
<comment type="caution">
    <text evidence="1">The sequence shown here is derived from an EMBL/GenBank/DDBJ whole genome shotgun (WGS) entry which is preliminary data.</text>
</comment>
<evidence type="ECO:0000313" key="2">
    <source>
        <dbReference type="Proteomes" id="UP000289718"/>
    </source>
</evidence>
<dbReference type="Proteomes" id="UP000289718">
    <property type="component" value="Unassembled WGS sequence"/>
</dbReference>
<protein>
    <submittedName>
        <fullName evidence="1">Uncharacterized protein</fullName>
    </submittedName>
</protein>
<gene>
    <name evidence="1" type="ORF">CP965_03750</name>
</gene>
<dbReference type="OrthoDB" id="5346822at2"/>
<evidence type="ECO:0000313" key="1">
    <source>
        <dbReference type="EMBL" id="RXK14571.1"/>
    </source>
</evidence>
<dbReference type="RefSeq" id="WP_129060711.1">
    <property type="nucleotide sequence ID" value="NZ_NXIE01000001.1"/>
</dbReference>
<dbReference type="EMBL" id="NXIE01000001">
    <property type="protein sequence ID" value="RXK14571.1"/>
    <property type="molecule type" value="Genomic_DNA"/>
</dbReference>
<sequence>MKILYENKIELFDSFYAWLKEDGLKPYKSERLHKKAIFSNLINDEKLTLENFKDFIEYKKINDLIDKRIIYKQIDSIIINIEIKQNHYIILTKQDIIKVLKKDIDELIDKYIRDENG</sequence>
<name>A0A4Q1B2H0_9BACT</name>
<accession>A0A4Q1B2H0</accession>
<organism evidence="1 2">
    <name type="scientific">Halarcobacter mediterraneus</name>
    <dbReference type="NCBI Taxonomy" id="2023153"/>
    <lineage>
        <taxon>Bacteria</taxon>
        <taxon>Pseudomonadati</taxon>
        <taxon>Campylobacterota</taxon>
        <taxon>Epsilonproteobacteria</taxon>
        <taxon>Campylobacterales</taxon>
        <taxon>Arcobacteraceae</taxon>
        <taxon>Halarcobacter</taxon>
    </lineage>
</organism>
<keyword evidence="2" id="KW-1185">Reference proteome</keyword>
<dbReference type="AlphaFoldDB" id="A0A4Q1B2H0"/>
<reference evidence="1 2" key="1">
    <citation type="submission" date="2017-09" db="EMBL/GenBank/DDBJ databases">
        <title>Genomics of the genus Arcobacter.</title>
        <authorList>
            <person name="Perez-Cataluna A."/>
            <person name="Figueras M.J."/>
            <person name="Salas-Masso N."/>
        </authorList>
    </citation>
    <scope>NUCLEOTIDE SEQUENCE [LARGE SCALE GENOMIC DNA]</scope>
    <source>
        <strain evidence="1 2">F156-34</strain>
    </source>
</reference>